<gene>
    <name evidence="1" type="ORF">TH5_00800</name>
</gene>
<evidence type="ECO:0000313" key="1">
    <source>
        <dbReference type="EMBL" id="RCK07647.1"/>
    </source>
</evidence>
<evidence type="ECO:0000313" key="2">
    <source>
        <dbReference type="Proteomes" id="UP000252419"/>
    </source>
</evidence>
<dbReference type="EMBL" id="JPWA01000001">
    <property type="protein sequence ID" value="RCK07647.1"/>
    <property type="molecule type" value="Genomic_DNA"/>
</dbReference>
<name>A0A367UH67_9PROT</name>
<accession>A0A367UH67</accession>
<organism evidence="1 2">
    <name type="scientific">Thalassospira xianhensis MCCC 1A02616</name>
    <dbReference type="NCBI Taxonomy" id="1177929"/>
    <lineage>
        <taxon>Bacteria</taxon>
        <taxon>Pseudomonadati</taxon>
        <taxon>Pseudomonadota</taxon>
        <taxon>Alphaproteobacteria</taxon>
        <taxon>Rhodospirillales</taxon>
        <taxon>Thalassospiraceae</taxon>
        <taxon>Thalassospira</taxon>
    </lineage>
</organism>
<protein>
    <submittedName>
        <fullName evidence="1">Uncharacterized protein</fullName>
    </submittedName>
</protein>
<dbReference type="AlphaFoldDB" id="A0A367UH67"/>
<proteinExistence type="predicted"/>
<keyword evidence="2" id="KW-1185">Reference proteome</keyword>
<comment type="caution">
    <text evidence="1">The sequence shown here is derived from an EMBL/GenBank/DDBJ whole genome shotgun (WGS) entry which is preliminary data.</text>
</comment>
<dbReference type="Proteomes" id="UP000252419">
    <property type="component" value="Unassembled WGS sequence"/>
</dbReference>
<sequence>MPIINVSTGTAERNKKYRTHMEYSSHSTVNEFVEELKDFYDMEWGGLDFSTFFLPTLWQKVEAAQPVAIACLRSHFPDLPLVCEGTPVPSP</sequence>
<reference evidence="1 2" key="1">
    <citation type="submission" date="2014-07" db="EMBL/GenBank/DDBJ databases">
        <title>Draft genome sequence of Thalassospira xianhensis P-4 (MCCC 1A02616).</title>
        <authorList>
            <person name="Lai Q."/>
            <person name="Shao Z."/>
        </authorList>
    </citation>
    <scope>NUCLEOTIDE SEQUENCE [LARGE SCALE GENOMIC DNA]</scope>
    <source>
        <strain evidence="1 2">MCCC 1A02616</strain>
    </source>
</reference>